<dbReference type="EMBL" id="CAJJDP010000088">
    <property type="protein sequence ID" value="CAD8187049.1"/>
    <property type="molecule type" value="Genomic_DNA"/>
</dbReference>
<dbReference type="Pfam" id="PF00091">
    <property type="entry name" value="Tubulin"/>
    <property type="match status" value="1"/>
</dbReference>
<dbReference type="AlphaFoldDB" id="A0A8S1WFV5"/>
<comment type="similarity">
    <text evidence="1">Belongs to the tubulin family.</text>
</comment>
<dbReference type="SMART" id="SM00864">
    <property type="entry name" value="Tubulin"/>
    <property type="match status" value="1"/>
</dbReference>
<keyword evidence="2" id="KW-0493">Microtubule</keyword>
<dbReference type="Proteomes" id="UP000683925">
    <property type="component" value="Unassembled WGS sequence"/>
</dbReference>
<name>A0A8S1WFV5_PAROT</name>
<dbReference type="GO" id="GO:0005525">
    <property type="term" value="F:GTP binding"/>
    <property type="evidence" value="ECO:0007669"/>
    <property type="project" value="UniProtKB-KW"/>
</dbReference>
<evidence type="ECO:0000256" key="1">
    <source>
        <dbReference type="ARBA" id="ARBA00009636"/>
    </source>
</evidence>
<accession>A0A8S1WFV5</accession>
<reference evidence="6" key="1">
    <citation type="submission" date="2021-01" db="EMBL/GenBank/DDBJ databases">
        <authorList>
            <consortium name="Genoscope - CEA"/>
            <person name="William W."/>
        </authorList>
    </citation>
    <scope>NUCLEOTIDE SEQUENCE</scope>
</reference>
<dbReference type="GO" id="GO:0005874">
    <property type="term" value="C:microtubule"/>
    <property type="evidence" value="ECO:0007669"/>
    <property type="project" value="UniProtKB-KW"/>
</dbReference>
<dbReference type="OMA" id="GQDLPCT"/>
<evidence type="ECO:0000256" key="4">
    <source>
        <dbReference type="ARBA" id="ARBA00023134"/>
    </source>
</evidence>
<keyword evidence="3" id="KW-0547">Nucleotide-binding</keyword>
<feature type="domain" description="Tubulin/FtsZ GTPase" evidence="5">
    <location>
        <begin position="49"/>
        <end position="235"/>
    </location>
</feature>
<comment type="caution">
    <text evidence="6">The sequence shown here is derived from an EMBL/GenBank/DDBJ whole genome shotgun (WGS) entry which is preliminary data.</text>
</comment>
<dbReference type="GO" id="GO:0007017">
    <property type="term" value="P:microtubule-based process"/>
    <property type="evidence" value="ECO:0007669"/>
    <property type="project" value="InterPro"/>
</dbReference>
<evidence type="ECO:0000313" key="7">
    <source>
        <dbReference type="Proteomes" id="UP000683925"/>
    </source>
</evidence>
<evidence type="ECO:0000256" key="3">
    <source>
        <dbReference type="ARBA" id="ARBA00022741"/>
    </source>
</evidence>
<proteinExistence type="inferred from homology"/>
<dbReference type="OrthoDB" id="271881at2759"/>
<dbReference type="InterPro" id="IPR003008">
    <property type="entry name" value="Tubulin_FtsZ_GTPase"/>
</dbReference>
<evidence type="ECO:0000259" key="5">
    <source>
        <dbReference type="SMART" id="SM00864"/>
    </source>
</evidence>
<evidence type="ECO:0000256" key="2">
    <source>
        <dbReference type="ARBA" id="ARBA00022701"/>
    </source>
</evidence>
<keyword evidence="4" id="KW-0342">GTP-binding</keyword>
<dbReference type="InterPro" id="IPR000217">
    <property type="entry name" value="Tubulin"/>
</dbReference>
<dbReference type="PANTHER" id="PTHR11588">
    <property type="entry name" value="TUBULIN"/>
    <property type="match status" value="1"/>
</dbReference>
<dbReference type="CDD" id="cd02187">
    <property type="entry name" value="beta_tubulin"/>
    <property type="match status" value="1"/>
</dbReference>
<dbReference type="PROSITE" id="PS00228">
    <property type="entry name" value="TUBULIN_B_AUTOREG"/>
    <property type="match status" value="1"/>
</dbReference>
<dbReference type="InterPro" id="IPR013838">
    <property type="entry name" value="Beta-tubulin_BS"/>
</dbReference>
<sequence length="437" mass="50386">MREILVIQLGGFGNKVGVKFWEEMLKDSDFGNQNGQDPQSENPLLNSNNIVYYNLHQSKPVPRCIQIDLGQDLPCTNLDFNPSSQFSFNYSSGNNYGFVRNHCSNEIMGIIDDSIRQETERCDSLQGVQYFSSIIGGTGSGLTAALSSRGDHDLTQQFNLLIPSIKQDDICVVSPYNSILALEETMSFEAQLICFDNQGLKQNLTRLGIEFNYDDANHHVAQTICCNSSPFRTYGDINSSLRKLSTNLIPFPRQNFLTCSQSNNQFSDYFNQYLKMDENQLFKELMSSNHNQASNNYTEGRFITAALSFRGNISNKEVDKSCSLFQNYLNKQHYRRQEAKKIKYIDMFLTNICKKQFQNYEYFGSSIINSTSITQSLESLIEKFNKMYVRKSYLYKYIQEGIEEQEFTHAKSNLEDVCSSYHETYCQDQREDHENWE</sequence>
<keyword evidence="7" id="KW-1185">Reference proteome</keyword>
<protein>
    <recommendedName>
        <fullName evidence="5">Tubulin/FtsZ GTPase domain-containing protein</fullName>
    </recommendedName>
</protein>
<gene>
    <name evidence="6" type="ORF">POCTA_138.1.T0890083</name>
</gene>
<organism evidence="6 7">
    <name type="scientific">Paramecium octaurelia</name>
    <dbReference type="NCBI Taxonomy" id="43137"/>
    <lineage>
        <taxon>Eukaryota</taxon>
        <taxon>Sar</taxon>
        <taxon>Alveolata</taxon>
        <taxon>Ciliophora</taxon>
        <taxon>Intramacronucleata</taxon>
        <taxon>Oligohymenophorea</taxon>
        <taxon>Peniculida</taxon>
        <taxon>Parameciidae</taxon>
        <taxon>Paramecium</taxon>
    </lineage>
</organism>
<evidence type="ECO:0000313" key="6">
    <source>
        <dbReference type="EMBL" id="CAD8187049.1"/>
    </source>
</evidence>